<comment type="caution">
    <text evidence="5">The sequence shown here is derived from an EMBL/GenBank/DDBJ whole genome shotgun (WGS) entry which is preliminary data.</text>
</comment>
<keyword evidence="1" id="KW-0805">Transcription regulation</keyword>
<dbReference type="EMBL" id="JACCFW010000001">
    <property type="protein sequence ID" value="NYJ73442.1"/>
    <property type="molecule type" value="Genomic_DNA"/>
</dbReference>
<keyword evidence="3" id="KW-1133">Transmembrane helix</keyword>
<feature type="domain" description="Anti-sigma K factor RskA C-terminal" evidence="4">
    <location>
        <begin position="108"/>
        <end position="229"/>
    </location>
</feature>
<name>A0A853D8D7_9MICO</name>
<accession>A0A853D8D7</accession>
<evidence type="ECO:0000313" key="5">
    <source>
        <dbReference type="EMBL" id="NYJ73442.1"/>
    </source>
</evidence>
<dbReference type="Proteomes" id="UP000571817">
    <property type="component" value="Unassembled WGS sequence"/>
</dbReference>
<keyword evidence="3" id="KW-0812">Transmembrane</keyword>
<dbReference type="Gene3D" id="1.10.10.1320">
    <property type="entry name" value="Anti-sigma factor, zinc-finger domain"/>
    <property type="match status" value="1"/>
</dbReference>
<dbReference type="InterPro" id="IPR041916">
    <property type="entry name" value="Anti_sigma_zinc_sf"/>
</dbReference>
<evidence type="ECO:0000256" key="2">
    <source>
        <dbReference type="ARBA" id="ARBA00023163"/>
    </source>
</evidence>
<keyword evidence="6" id="KW-1185">Reference proteome</keyword>
<evidence type="ECO:0000259" key="4">
    <source>
        <dbReference type="Pfam" id="PF10099"/>
    </source>
</evidence>
<organism evidence="5 6">
    <name type="scientific">Allobranchiibius huperziae</name>
    <dbReference type="NCBI Taxonomy" id="1874116"/>
    <lineage>
        <taxon>Bacteria</taxon>
        <taxon>Bacillati</taxon>
        <taxon>Actinomycetota</taxon>
        <taxon>Actinomycetes</taxon>
        <taxon>Micrococcales</taxon>
        <taxon>Dermacoccaceae</taxon>
        <taxon>Allobranchiibius</taxon>
    </lineage>
</organism>
<evidence type="ECO:0000256" key="1">
    <source>
        <dbReference type="ARBA" id="ARBA00023015"/>
    </source>
</evidence>
<keyword evidence="2" id="KW-0804">Transcription</keyword>
<dbReference type="AlphaFoldDB" id="A0A853D8D7"/>
<evidence type="ECO:0000313" key="6">
    <source>
        <dbReference type="Proteomes" id="UP000571817"/>
    </source>
</evidence>
<evidence type="ECO:0000256" key="3">
    <source>
        <dbReference type="SAM" id="Phobius"/>
    </source>
</evidence>
<keyword evidence="3" id="KW-0472">Membrane</keyword>
<proteinExistence type="predicted"/>
<protein>
    <recommendedName>
        <fullName evidence="4">Anti-sigma K factor RskA C-terminal domain-containing protein</fullName>
    </recommendedName>
</protein>
<dbReference type="GO" id="GO:0005886">
    <property type="term" value="C:plasma membrane"/>
    <property type="evidence" value="ECO:0007669"/>
    <property type="project" value="InterPro"/>
</dbReference>
<gene>
    <name evidence="5" type="ORF">HNR15_000405</name>
</gene>
<dbReference type="RefSeq" id="WP_179478720.1">
    <property type="nucleotide sequence ID" value="NZ_JACCFW010000001.1"/>
</dbReference>
<dbReference type="Pfam" id="PF10099">
    <property type="entry name" value="RskA_C"/>
    <property type="match status" value="1"/>
</dbReference>
<reference evidence="5 6" key="1">
    <citation type="submission" date="2020-07" db="EMBL/GenBank/DDBJ databases">
        <title>Sequencing the genomes of 1000 actinobacteria strains.</title>
        <authorList>
            <person name="Klenk H.-P."/>
        </authorList>
    </citation>
    <scope>NUCLEOTIDE SEQUENCE [LARGE SCALE GENOMIC DNA]</scope>
    <source>
        <strain evidence="5 6">DSM 29531</strain>
    </source>
</reference>
<feature type="transmembrane region" description="Helical" evidence="3">
    <location>
        <begin position="105"/>
        <end position="126"/>
    </location>
</feature>
<dbReference type="InterPro" id="IPR018764">
    <property type="entry name" value="RskA_C"/>
</dbReference>
<sequence>MPSPDHRAHHGPGEDSARLEALSLLALGEPSELERHVEGCAECRSELSSLRRTVELGRTSGAGYGDGPAPSEAVWAGISAELGLEEPVVRAGRRTPPRPPWRRRAGLAAAAVLIAAAGLGGGYAIARHQGSPAVAASATLAQIAGGPTGVHGSATVHRTSTGQQLSVRTSNLPLRNGYYEVWLFDPVANKMVAVGTLPRTGTATYPVPPGLDVTSYHLVDVSAQDYNGNPAHQQSVLRGGLTW</sequence>